<organism evidence="2">
    <name type="scientific">marine sediment metagenome</name>
    <dbReference type="NCBI Taxonomy" id="412755"/>
    <lineage>
        <taxon>unclassified sequences</taxon>
        <taxon>metagenomes</taxon>
        <taxon>ecological metagenomes</taxon>
    </lineage>
</organism>
<evidence type="ECO:0000256" key="1">
    <source>
        <dbReference type="SAM" id="Coils"/>
    </source>
</evidence>
<reference evidence="2" key="1">
    <citation type="journal article" date="2014" name="Front. Microbiol.">
        <title>High frequency of phylogenetically diverse reductive dehalogenase-homologous genes in deep subseafloor sedimentary metagenomes.</title>
        <authorList>
            <person name="Kawai M."/>
            <person name="Futagami T."/>
            <person name="Toyoda A."/>
            <person name="Takaki Y."/>
            <person name="Nishi S."/>
            <person name="Hori S."/>
            <person name="Arai W."/>
            <person name="Tsubouchi T."/>
            <person name="Morono Y."/>
            <person name="Uchiyama I."/>
            <person name="Ito T."/>
            <person name="Fujiyama A."/>
            <person name="Inagaki F."/>
            <person name="Takami H."/>
        </authorList>
    </citation>
    <scope>NUCLEOTIDE SEQUENCE</scope>
    <source>
        <strain evidence="2">Expedition CK06-06</strain>
    </source>
</reference>
<evidence type="ECO:0000313" key="2">
    <source>
        <dbReference type="EMBL" id="GAH93795.1"/>
    </source>
</evidence>
<protein>
    <submittedName>
        <fullName evidence="2">Uncharacterized protein</fullName>
    </submittedName>
</protein>
<dbReference type="AlphaFoldDB" id="X1KJL2"/>
<keyword evidence="1" id="KW-0175">Coiled coil</keyword>
<gene>
    <name evidence="2" type="ORF">S03H2_69001</name>
</gene>
<name>X1KJL2_9ZZZZ</name>
<accession>X1KJL2</accession>
<proteinExistence type="predicted"/>
<feature type="coiled-coil region" evidence="1">
    <location>
        <begin position="9"/>
        <end position="36"/>
    </location>
</feature>
<dbReference type="EMBL" id="BARU01045488">
    <property type="protein sequence ID" value="GAH93795.1"/>
    <property type="molecule type" value="Genomic_DNA"/>
</dbReference>
<sequence>MRSSRFYRSEGLIKQIADMKAEIQEMKTKILELSTVNNKK</sequence>
<comment type="caution">
    <text evidence="2">The sequence shown here is derived from an EMBL/GenBank/DDBJ whole genome shotgun (WGS) entry which is preliminary data.</text>
</comment>